<evidence type="ECO:0000313" key="8">
    <source>
        <dbReference type="EMBL" id="TGM20196.1"/>
    </source>
</evidence>
<keyword evidence="3" id="KW-0418">Kinase</keyword>
<dbReference type="PROSITE" id="PS00107">
    <property type="entry name" value="PROTEIN_KINASE_ATP"/>
    <property type="match status" value="1"/>
</dbReference>
<dbReference type="Proteomes" id="UP000298057">
    <property type="component" value="Unassembled WGS sequence"/>
</dbReference>
<dbReference type="PROSITE" id="PS50011">
    <property type="entry name" value="PROTEIN_KINASE_DOM"/>
    <property type="match status" value="1"/>
</dbReference>
<dbReference type="InterPro" id="IPR017441">
    <property type="entry name" value="Protein_kinase_ATP_BS"/>
</dbReference>
<dbReference type="InterPro" id="IPR000719">
    <property type="entry name" value="Prot_kinase_dom"/>
</dbReference>
<dbReference type="EMBL" id="RQGV01000006">
    <property type="protein sequence ID" value="TGM14219.1"/>
    <property type="molecule type" value="Genomic_DNA"/>
</dbReference>
<evidence type="ECO:0000313" key="9">
    <source>
        <dbReference type="Proteomes" id="UP000297832"/>
    </source>
</evidence>
<sequence>MEKHSSMKWASVSEGGLYIEGKNFNVPGYKVIEEIGRGANGIVFKAIDEKLKREVAIKVWNKRGKGRALEETIKIASLDHPLILKTFLFDVINNHPYSVMEYINGQTGKEWLKESQSIARRLEIWKLYSKSLHYIYSKDIIHGDPHLGNVLIFNDVENVYSNSKIQLSIKLADTGTSKFSSSKQKSLTREAMIIAETARRIFEDQKVNLLWCLPDNLSHKKSLSILDNLCQFIYSLNCVIDYDRKSEVSDRIVKIILETPLFNLDEVLAQIREKEFPPLERVVRRLNFQLYDMPDDQFLDSKITIDEESKRLYKIKTKQFIFSLKSK</sequence>
<dbReference type="SUPFAM" id="SSF56112">
    <property type="entry name" value="Protein kinase-like (PK-like)"/>
    <property type="match status" value="1"/>
</dbReference>
<dbReference type="Proteomes" id="UP000297832">
    <property type="component" value="Unassembled WGS sequence"/>
</dbReference>
<feature type="domain" description="Protein kinase" evidence="6">
    <location>
        <begin position="29"/>
        <end position="327"/>
    </location>
</feature>
<keyword evidence="4 5" id="KW-0067">ATP-binding</keyword>
<dbReference type="InterPro" id="IPR011009">
    <property type="entry name" value="Kinase-like_dom_sf"/>
</dbReference>
<dbReference type="GO" id="GO:0000407">
    <property type="term" value="C:phagophore assembly site"/>
    <property type="evidence" value="ECO:0007669"/>
    <property type="project" value="TreeGrafter"/>
</dbReference>
<dbReference type="Pfam" id="PF00069">
    <property type="entry name" value="Pkinase"/>
    <property type="match status" value="1"/>
</dbReference>
<reference evidence="8" key="1">
    <citation type="submission" date="2018-10" db="EMBL/GenBank/DDBJ databases">
        <authorList>
            <person name="Vincent A.T."/>
            <person name="Schiettekatte O."/>
            <person name="Bourhy P."/>
            <person name="Veyrier F.J."/>
            <person name="Picardeau M."/>
        </authorList>
    </citation>
    <scope>NUCLEOTIDE SEQUENCE</scope>
    <source>
        <strain evidence="8">201702406</strain>
    </source>
</reference>
<dbReference type="GO" id="GO:0004674">
    <property type="term" value="F:protein serine/threonine kinase activity"/>
    <property type="evidence" value="ECO:0007669"/>
    <property type="project" value="InterPro"/>
</dbReference>
<organism evidence="7 9">
    <name type="scientific">Leptospira selangorensis</name>
    <dbReference type="NCBI Taxonomy" id="2484982"/>
    <lineage>
        <taxon>Bacteria</taxon>
        <taxon>Pseudomonadati</taxon>
        <taxon>Spirochaetota</taxon>
        <taxon>Spirochaetia</taxon>
        <taxon>Leptospirales</taxon>
        <taxon>Leptospiraceae</taxon>
        <taxon>Leptospira</taxon>
    </lineage>
</organism>
<dbReference type="AlphaFoldDB" id="A0A5F2C156"/>
<name>A0A5F2C156_9LEPT</name>
<evidence type="ECO:0000313" key="7">
    <source>
        <dbReference type="EMBL" id="TGM14219.1"/>
    </source>
</evidence>
<gene>
    <name evidence="7" type="ORF">EHQ81_08440</name>
    <name evidence="8" type="ORF">EHQ82_10820</name>
</gene>
<dbReference type="PANTHER" id="PTHR24348">
    <property type="entry name" value="SERINE/THREONINE-PROTEIN KINASE UNC-51-RELATED"/>
    <property type="match status" value="1"/>
</dbReference>
<dbReference type="InterPro" id="IPR045269">
    <property type="entry name" value="Atg1-like"/>
</dbReference>
<dbReference type="GO" id="GO:0005524">
    <property type="term" value="F:ATP binding"/>
    <property type="evidence" value="ECO:0007669"/>
    <property type="project" value="UniProtKB-UniRule"/>
</dbReference>
<reference evidence="9 10" key="2">
    <citation type="journal article" date="2019" name="PLoS Negl. Trop. Dis.">
        <title>Revisiting the worldwide diversity of Leptospira species in the environment.</title>
        <authorList>
            <person name="Vincent A.T."/>
            <person name="Schiettekatte O."/>
            <person name="Bourhy P."/>
            <person name="Veyrier F.J."/>
            <person name="Picardeau M."/>
        </authorList>
    </citation>
    <scope>NUCLEOTIDE SEQUENCE [LARGE SCALE GENOMIC DNA]</scope>
    <source>
        <strain evidence="7 9">201702405</strain>
        <strain evidence="10">201702406</strain>
    </source>
</reference>
<dbReference type="GO" id="GO:0016020">
    <property type="term" value="C:membrane"/>
    <property type="evidence" value="ECO:0007669"/>
    <property type="project" value="TreeGrafter"/>
</dbReference>
<proteinExistence type="predicted"/>
<keyword evidence="1" id="KW-0808">Transferase</keyword>
<evidence type="ECO:0000313" key="10">
    <source>
        <dbReference type="Proteomes" id="UP000298057"/>
    </source>
</evidence>
<comment type="caution">
    <text evidence="7">The sequence shown here is derived from an EMBL/GenBank/DDBJ whole genome shotgun (WGS) entry which is preliminary data.</text>
</comment>
<evidence type="ECO:0000256" key="3">
    <source>
        <dbReference type="ARBA" id="ARBA00022777"/>
    </source>
</evidence>
<evidence type="ECO:0000256" key="1">
    <source>
        <dbReference type="ARBA" id="ARBA00022679"/>
    </source>
</evidence>
<evidence type="ECO:0000256" key="4">
    <source>
        <dbReference type="ARBA" id="ARBA00022840"/>
    </source>
</evidence>
<feature type="binding site" evidence="5">
    <location>
        <position position="58"/>
    </location>
    <ligand>
        <name>ATP</name>
        <dbReference type="ChEBI" id="CHEBI:30616"/>
    </ligand>
</feature>
<dbReference type="GO" id="GO:0005776">
    <property type="term" value="C:autophagosome"/>
    <property type="evidence" value="ECO:0007669"/>
    <property type="project" value="TreeGrafter"/>
</dbReference>
<dbReference type="EMBL" id="RQGU01000096">
    <property type="protein sequence ID" value="TGM20196.1"/>
    <property type="molecule type" value="Genomic_DNA"/>
</dbReference>
<protein>
    <recommendedName>
        <fullName evidence="6">Protein kinase domain-containing protein</fullName>
    </recommendedName>
</protein>
<evidence type="ECO:0000256" key="2">
    <source>
        <dbReference type="ARBA" id="ARBA00022741"/>
    </source>
</evidence>
<evidence type="ECO:0000259" key="6">
    <source>
        <dbReference type="PROSITE" id="PS50011"/>
    </source>
</evidence>
<accession>A0A5F2C156</accession>
<dbReference type="PANTHER" id="PTHR24348:SF22">
    <property type="entry name" value="NON-SPECIFIC SERINE_THREONINE PROTEIN KINASE"/>
    <property type="match status" value="1"/>
</dbReference>
<evidence type="ECO:0000256" key="5">
    <source>
        <dbReference type="PROSITE-ProRule" id="PRU10141"/>
    </source>
</evidence>
<dbReference type="GO" id="GO:0005829">
    <property type="term" value="C:cytosol"/>
    <property type="evidence" value="ECO:0007669"/>
    <property type="project" value="TreeGrafter"/>
</dbReference>
<keyword evidence="2 5" id="KW-0547">Nucleotide-binding</keyword>
<keyword evidence="10" id="KW-1185">Reference proteome</keyword>
<dbReference type="Gene3D" id="1.10.510.10">
    <property type="entry name" value="Transferase(Phosphotransferase) domain 1"/>
    <property type="match status" value="1"/>
</dbReference>
<dbReference type="SMART" id="SM00220">
    <property type="entry name" value="S_TKc"/>
    <property type="match status" value="1"/>
</dbReference>